<keyword evidence="2" id="KW-1185">Reference proteome</keyword>
<gene>
    <name evidence="1" type="ORF">J2Z66_006738</name>
</gene>
<evidence type="ECO:0000313" key="2">
    <source>
        <dbReference type="Proteomes" id="UP001519287"/>
    </source>
</evidence>
<sequence length="51" mass="6087">MPLYKVKKVKNIMYYLCDKKGALRGTFFLESLAENKRCLLLRQRFTQFPSV</sequence>
<evidence type="ECO:0000313" key="1">
    <source>
        <dbReference type="EMBL" id="MBP1995096.1"/>
    </source>
</evidence>
<proteinExistence type="predicted"/>
<name>A0ABS4J7M4_9BACL</name>
<dbReference type="EMBL" id="JAGGLB010000031">
    <property type="protein sequence ID" value="MBP1995096.1"/>
    <property type="molecule type" value="Genomic_DNA"/>
</dbReference>
<protein>
    <submittedName>
        <fullName evidence="1">Uncharacterized protein</fullName>
    </submittedName>
</protein>
<dbReference type="Proteomes" id="UP001519287">
    <property type="component" value="Unassembled WGS sequence"/>
</dbReference>
<comment type="caution">
    <text evidence="1">The sequence shown here is derived from an EMBL/GenBank/DDBJ whole genome shotgun (WGS) entry which is preliminary data.</text>
</comment>
<organism evidence="1 2">
    <name type="scientific">Paenibacillus eucommiae</name>
    <dbReference type="NCBI Taxonomy" id="1355755"/>
    <lineage>
        <taxon>Bacteria</taxon>
        <taxon>Bacillati</taxon>
        <taxon>Bacillota</taxon>
        <taxon>Bacilli</taxon>
        <taxon>Bacillales</taxon>
        <taxon>Paenibacillaceae</taxon>
        <taxon>Paenibacillus</taxon>
    </lineage>
</organism>
<reference evidence="1 2" key="1">
    <citation type="submission" date="2021-03" db="EMBL/GenBank/DDBJ databases">
        <title>Genomic Encyclopedia of Type Strains, Phase IV (KMG-IV): sequencing the most valuable type-strain genomes for metagenomic binning, comparative biology and taxonomic classification.</title>
        <authorList>
            <person name="Goeker M."/>
        </authorList>
    </citation>
    <scope>NUCLEOTIDE SEQUENCE [LARGE SCALE GENOMIC DNA]</scope>
    <source>
        <strain evidence="1 2">DSM 26048</strain>
    </source>
</reference>
<accession>A0ABS4J7M4</accession>